<feature type="compositionally biased region" description="Basic and acidic residues" evidence="1">
    <location>
        <begin position="436"/>
        <end position="446"/>
    </location>
</feature>
<feature type="region of interest" description="Disordered" evidence="1">
    <location>
        <begin position="432"/>
        <end position="460"/>
    </location>
</feature>
<sequence>MHQPILRAKQYFPLMSDSLPGRNQPNMEEQNTTAPGEGCTGEVPASDTAPEAASQPPTALHYPLRRQDSASTTGSMALPVSQLPPGLYKIRIQGSCPYCKHWHRTTTARISLNPAIFTGVRCEKCSRKWFGIGGNDSHASFASQETLPDSDRPIRSALHTALLQNVRSLSAVGSPTLAVLEEDTTPSPLRTRPDNPFPSHSRSTSQRSAVHTPSSATKVTMAADEPTTQEMTHPEPEEHLVEPFRTTHTPTQDSNGPQKLGVRKRLAKRVSKKWPRMTKKYKDVKDVLKNTLKSPRFHFRKTDKVKATAVEPQSSQEPHQEPPPDQKLEYRVDDDTISEPEATHDKEIESGQPQNRPSDKGKGTAEAEQPSSATNERLRSSSNDRSSPSSSPEIEGQASREEAISYLRKKLTEERACTCGPNCGPECRCRHHGRERHTPRAEDDSSVRYFHPNDASDVHVPRLRQGDSRTSRNSYEFQHMGGHLGQQPESIYAPSLNISAETMSNRSNRFSIITTVSTASNFSTAITAVESERGLTAMSPPPGLPRPRPQSLPRPQPHYARFGPASPPMSPLRVSTFATARNSYASSSDDRDDGERTQDDLDDLGTTPTQHNYRQEALRSLQELERGRSPVQNHAQDNDGQQGDAIARQDHAPVVDGHTPMVNGHDYERRLSEPTSSTA</sequence>
<dbReference type="AlphaFoldDB" id="A0A6A6QNF1"/>
<feature type="region of interest" description="Disordered" evidence="1">
    <location>
        <begin position="298"/>
        <end position="400"/>
    </location>
</feature>
<name>A0A6A6QNF1_9PEZI</name>
<feature type="compositionally biased region" description="Polar residues" evidence="1">
    <location>
        <begin position="246"/>
        <end position="257"/>
    </location>
</feature>
<feature type="region of interest" description="Disordered" evidence="1">
    <location>
        <begin position="532"/>
        <end position="679"/>
    </location>
</feature>
<proteinExistence type="predicted"/>
<feature type="compositionally biased region" description="Pro residues" evidence="1">
    <location>
        <begin position="539"/>
        <end position="556"/>
    </location>
</feature>
<accession>A0A6A6QNF1</accession>
<organism evidence="2 3">
    <name type="scientific">Lophium mytilinum</name>
    <dbReference type="NCBI Taxonomy" id="390894"/>
    <lineage>
        <taxon>Eukaryota</taxon>
        <taxon>Fungi</taxon>
        <taxon>Dikarya</taxon>
        <taxon>Ascomycota</taxon>
        <taxon>Pezizomycotina</taxon>
        <taxon>Dothideomycetes</taxon>
        <taxon>Pleosporomycetidae</taxon>
        <taxon>Mytilinidiales</taxon>
        <taxon>Mytilinidiaceae</taxon>
        <taxon>Lophium</taxon>
    </lineage>
</organism>
<gene>
    <name evidence="2" type="ORF">BU16DRAFT_542324</name>
</gene>
<evidence type="ECO:0000256" key="1">
    <source>
        <dbReference type="SAM" id="MobiDB-lite"/>
    </source>
</evidence>
<feature type="compositionally biased region" description="Basic and acidic residues" evidence="1">
    <location>
        <begin position="318"/>
        <end position="334"/>
    </location>
</feature>
<feature type="compositionally biased region" description="Polar residues" evidence="1">
    <location>
        <begin position="198"/>
        <end position="218"/>
    </location>
</feature>
<reference evidence="2" key="1">
    <citation type="journal article" date="2020" name="Stud. Mycol.">
        <title>101 Dothideomycetes genomes: a test case for predicting lifestyles and emergence of pathogens.</title>
        <authorList>
            <person name="Haridas S."/>
            <person name="Albert R."/>
            <person name="Binder M."/>
            <person name="Bloem J."/>
            <person name="Labutti K."/>
            <person name="Salamov A."/>
            <person name="Andreopoulos B."/>
            <person name="Baker S."/>
            <person name="Barry K."/>
            <person name="Bills G."/>
            <person name="Bluhm B."/>
            <person name="Cannon C."/>
            <person name="Castanera R."/>
            <person name="Culley D."/>
            <person name="Daum C."/>
            <person name="Ezra D."/>
            <person name="Gonzalez J."/>
            <person name="Henrissat B."/>
            <person name="Kuo A."/>
            <person name="Liang C."/>
            <person name="Lipzen A."/>
            <person name="Lutzoni F."/>
            <person name="Magnuson J."/>
            <person name="Mondo S."/>
            <person name="Nolan M."/>
            <person name="Ohm R."/>
            <person name="Pangilinan J."/>
            <person name="Park H.-J."/>
            <person name="Ramirez L."/>
            <person name="Alfaro M."/>
            <person name="Sun H."/>
            <person name="Tritt A."/>
            <person name="Yoshinaga Y."/>
            <person name="Zwiers L.-H."/>
            <person name="Turgeon B."/>
            <person name="Goodwin S."/>
            <person name="Spatafora J."/>
            <person name="Crous P."/>
            <person name="Grigoriev I."/>
        </authorList>
    </citation>
    <scope>NUCLEOTIDE SEQUENCE</scope>
    <source>
        <strain evidence="2">CBS 269.34</strain>
    </source>
</reference>
<evidence type="ECO:0000313" key="2">
    <source>
        <dbReference type="EMBL" id="KAF2492427.1"/>
    </source>
</evidence>
<feature type="compositionally biased region" description="Polar residues" evidence="1">
    <location>
        <begin position="21"/>
        <end position="34"/>
    </location>
</feature>
<evidence type="ECO:0000313" key="3">
    <source>
        <dbReference type="Proteomes" id="UP000799750"/>
    </source>
</evidence>
<feature type="compositionally biased region" description="Basic and acidic residues" evidence="1">
    <location>
        <begin position="613"/>
        <end position="628"/>
    </location>
</feature>
<dbReference type="EMBL" id="MU004194">
    <property type="protein sequence ID" value="KAF2492427.1"/>
    <property type="molecule type" value="Genomic_DNA"/>
</dbReference>
<feature type="compositionally biased region" description="Polar residues" evidence="1">
    <location>
        <begin position="576"/>
        <end position="587"/>
    </location>
</feature>
<feature type="region of interest" description="Disordered" evidence="1">
    <location>
        <begin position="177"/>
        <end position="272"/>
    </location>
</feature>
<feature type="compositionally biased region" description="Basic and acidic residues" evidence="1">
    <location>
        <begin position="232"/>
        <end position="242"/>
    </location>
</feature>
<dbReference type="Proteomes" id="UP000799750">
    <property type="component" value="Unassembled WGS sequence"/>
</dbReference>
<feature type="compositionally biased region" description="Low complexity" evidence="1">
    <location>
        <begin position="380"/>
        <end position="392"/>
    </location>
</feature>
<protein>
    <submittedName>
        <fullName evidence="2">Uncharacterized protein</fullName>
    </submittedName>
</protein>
<dbReference type="OrthoDB" id="3945111at2759"/>
<feature type="compositionally biased region" description="Polar residues" evidence="1">
    <location>
        <begin position="630"/>
        <end position="641"/>
    </location>
</feature>
<feature type="compositionally biased region" description="Basic residues" evidence="1">
    <location>
        <begin position="261"/>
        <end position="272"/>
    </location>
</feature>
<keyword evidence="3" id="KW-1185">Reference proteome</keyword>
<feature type="region of interest" description="Disordered" evidence="1">
    <location>
        <begin position="11"/>
        <end position="57"/>
    </location>
</feature>